<organism evidence="2 3">
    <name type="scientific">Diacronema lutheri</name>
    <name type="common">Unicellular marine alga</name>
    <name type="synonym">Monochrysis lutheri</name>
    <dbReference type="NCBI Taxonomy" id="2081491"/>
    <lineage>
        <taxon>Eukaryota</taxon>
        <taxon>Haptista</taxon>
        <taxon>Haptophyta</taxon>
        <taxon>Pavlovophyceae</taxon>
        <taxon>Pavlovales</taxon>
        <taxon>Pavlovaceae</taxon>
        <taxon>Diacronema</taxon>
    </lineage>
</organism>
<comment type="caution">
    <text evidence="2">The sequence shown here is derived from an EMBL/GenBank/DDBJ whole genome shotgun (WGS) entry which is preliminary data.</text>
</comment>
<evidence type="ECO:0000313" key="3">
    <source>
        <dbReference type="Proteomes" id="UP000751190"/>
    </source>
</evidence>
<dbReference type="OrthoDB" id="10432994at2759"/>
<feature type="signal peptide" evidence="1">
    <location>
        <begin position="1"/>
        <end position="17"/>
    </location>
</feature>
<accession>A0A8J5XUY3</accession>
<reference evidence="2" key="1">
    <citation type="submission" date="2021-05" db="EMBL/GenBank/DDBJ databases">
        <title>The genome of the haptophyte Pavlova lutheri (Diacronema luteri, Pavlovales) - a model for lipid biosynthesis in eukaryotic algae.</title>
        <authorList>
            <person name="Hulatt C.J."/>
            <person name="Posewitz M.C."/>
        </authorList>
    </citation>
    <scope>NUCLEOTIDE SEQUENCE</scope>
    <source>
        <strain evidence="2">NIVA-4/92</strain>
    </source>
</reference>
<name>A0A8J5XUY3_DIALT</name>
<gene>
    <name evidence="2" type="ORF">KFE25_009510</name>
</gene>
<keyword evidence="3" id="KW-1185">Reference proteome</keyword>
<protein>
    <submittedName>
        <fullName evidence="2">Uncharacterized protein</fullName>
    </submittedName>
</protein>
<keyword evidence="1" id="KW-0732">Signal</keyword>
<dbReference type="Proteomes" id="UP000751190">
    <property type="component" value="Unassembled WGS sequence"/>
</dbReference>
<evidence type="ECO:0000313" key="2">
    <source>
        <dbReference type="EMBL" id="KAG8471089.1"/>
    </source>
</evidence>
<evidence type="ECO:0000256" key="1">
    <source>
        <dbReference type="SAM" id="SignalP"/>
    </source>
</evidence>
<sequence>MARPVAALLALVGAASALRAPHVGISRRDMSRAVAFGAAAQLLPAPSWGAGSSDLKTDRVVAMRKYAPRVFAGRDYWAGELPRQISASDWKAINAAISIGIDPKDKKGKRQQFGTILAMVGPLELWASSFSRSAQRSPETGEMLAAVDEFKAALELLELATASTVKDTGLFGFFGGKKEPTAAEREKNARQALARGSKALNNYFKVLNGFLVVMDEATIKPV</sequence>
<dbReference type="EMBL" id="JAGTXO010000001">
    <property type="protein sequence ID" value="KAG8471089.1"/>
    <property type="molecule type" value="Genomic_DNA"/>
</dbReference>
<dbReference type="AlphaFoldDB" id="A0A8J5XUY3"/>
<proteinExistence type="predicted"/>
<feature type="chain" id="PRO_5035265779" evidence="1">
    <location>
        <begin position="18"/>
        <end position="222"/>
    </location>
</feature>